<organism evidence="1 2">
    <name type="scientific">Oryzias sinensis</name>
    <name type="common">Chinese medaka</name>
    <dbReference type="NCBI Taxonomy" id="183150"/>
    <lineage>
        <taxon>Eukaryota</taxon>
        <taxon>Metazoa</taxon>
        <taxon>Chordata</taxon>
        <taxon>Craniata</taxon>
        <taxon>Vertebrata</taxon>
        <taxon>Euteleostomi</taxon>
        <taxon>Actinopterygii</taxon>
        <taxon>Neopterygii</taxon>
        <taxon>Teleostei</taxon>
        <taxon>Neoteleostei</taxon>
        <taxon>Acanthomorphata</taxon>
        <taxon>Ovalentaria</taxon>
        <taxon>Atherinomorphae</taxon>
        <taxon>Beloniformes</taxon>
        <taxon>Adrianichthyidae</taxon>
        <taxon>Oryziinae</taxon>
        <taxon>Oryzias</taxon>
    </lineage>
</organism>
<reference evidence="1" key="2">
    <citation type="submission" date="2025-09" db="UniProtKB">
        <authorList>
            <consortium name="Ensembl"/>
        </authorList>
    </citation>
    <scope>IDENTIFICATION</scope>
</reference>
<dbReference type="AlphaFoldDB" id="A0A8C7Y842"/>
<dbReference type="GeneTree" id="ENSGT01000000221311"/>
<protein>
    <submittedName>
        <fullName evidence="1">Uncharacterized protein</fullName>
    </submittedName>
</protein>
<accession>A0A8C7Y842</accession>
<evidence type="ECO:0000313" key="2">
    <source>
        <dbReference type="Proteomes" id="UP000694383"/>
    </source>
</evidence>
<dbReference type="Ensembl" id="ENSOSIT00000026097.1">
    <property type="protein sequence ID" value="ENSOSIP00000024726.1"/>
    <property type="gene ID" value="ENSOSIG00000012996.1"/>
</dbReference>
<evidence type="ECO:0000313" key="1">
    <source>
        <dbReference type="Ensembl" id="ENSOSIP00000024726.1"/>
    </source>
</evidence>
<sequence length="45" mass="5146">MTNQDTSIPGFIRIVERAGIAALEWSPLPDEDQMMILYFFLTRTG</sequence>
<reference evidence="1" key="1">
    <citation type="submission" date="2025-08" db="UniProtKB">
        <authorList>
            <consortium name="Ensembl"/>
        </authorList>
    </citation>
    <scope>IDENTIFICATION</scope>
</reference>
<keyword evidence="2" id="KW-1185">Reference proteome</keyword>
<proteinExistence type="predicted"/>
<name>A0A8C7Y842_9TELE</name>
<dbReference type="Proteomes" id="UP000694383">
    <property type="component" value="Unplaced"/>
</dbReference>